<feature type="transmembrane region" description="Helical" evidence="1">
    <location>
        <begin position="28"/>
        <end position="44"/>
    </location>
</feature>
<dbReference type="Proteomes" id="UP000560658">
    <property type="component" value="Unassembled WGS sequence"/>
</dbReference>
<proteinExistence type="predicted"/>
<dbReference type="EMBL" id="JACIER010000005">
    <property type="protein sequence ID" value="MBB4043944.1"/>
    <property type="molecule type" value="Genomic_DNA"/>
</dbReference>
<gene>
    <name evidence="2" type="ORF">GGR06_001730</name>
</gene>
<accession>A0A840D317</accession>
<keyword evidence="3" id="KW-1185">Reference proteome</keyword>
<dbReference type="AlphaFoldDB" id="A0A840D317"/>
<sequence length="57" mass="6486">MKSIIYILVAVLIVINIVFMFIDYKVTFILNLVILCLVVAQVRFSKPRTSSGDKLPE</sequence>
<protein>
    <submittedName>
        <fullName evidence="2">Uncharacterized protein</fullName>
    </submittedName>
</protein>
<keyword evidence="1" id="KW-0472">Membrane</keyword>
<organism evidence="2 3">
    <name type="scientific">Bacteroides reticulotermitis</name>
    <dbReference type="NCBI Taxonomy" id="1133319"/>
    <lineage>
        <taxon>Bacteria</taxon>
        <taxon>Pseudomonadati</taxon>
        <taxon>Bacteroidota</taxon>
        <taxon>Bacteroidia</taxon>
        <taxon>Bacteroidales</taxon>
        <taxon>Bacteroidaceae</taxon>
        <taxon>Bacteroides</taxon>
    </lineage>
</organism>
<comment type="caution">
    <text evidence="2">The sequence shown here is derived from an EMBL/GenBank/DDBJ whole genome shotgun (WGS) entry which is preliminary data.</text>
</comment>
<evidence type="ECO:0000256" key="1">
    <source>
        <dbReference type="SAM" id="Phobius"/>
    </source>
</evidence>
<evidence type="ECO:0000313" key="3">
    <source>
        <dbReference type="Proteomes" id="UP000560658"/>
    </source>
</evidence>
<name>A0A840D317_9BACE</name>
<reference evidence="2" key="1">
    <citation type="submission" date="2020-08" db="EMBL/GenBank/DDBJ databases">
        <title>Genomic Encyclopedia of Type Strains, Phase IV (KMG-IV): sequencing the most valuable type-strain genomes for metagenomic binning, comparative biology and taxonomic classification.</title>
        <authorList>
            <person name="Goeker M."/>
        </authorList>
    </citation>
    <scope>NUCLEOTIDE SEQUENCE [LARGE SCALE GENOMIC DNA]</scope>
    <source>
        <strain evidence="2">DSM 105720</strain>
    </source>
</reference>
<evidence type="ECO:0000313" key="2">
    <source>
        <dbReference type="EMBL" id="MBB4043944.1"/>
    </source>
</evidence>
<keyword evidence="1" id="KW-0812">Transmembrane</keyword>
<feature type="transmembrane region" description="Helical" evidence="1">
    <location>
        <begin position="5"/>
        <end position="22"/>
    </location>
</feature>
<keyword evidence="1" id="KW-1133">Transmembrane helix</keyword>